<reference evidence="2 3" key="1">
    <citation type="submission" date="2018-06" db="EMBL/GenBank/DDBJ databases">
        <title>Noncontiguous genome sequence of Ruminococcaceae bacterium ASD2818.</title>
        <authorList>
            <person name="Chaplin A.V."/>
            <person name="Sokolova S.R."/>
            <person name="Kochetkova T.O."/>
            <person name="Goltsov A.Y."/>
            <person name="Trofimov D.Y."/>
            <person name="Efimov B.A."/>
        </authorList>
    </citation>
    <scope>NUCLEOTIDE SEQUENCE [LARGE SCALE GENOMIC DNA]</scope>
    <source>
        <strain evidence="2 3">ASD2818</strain>
    </source>
</reference>
<organism evidence="2 3">
    <name type="scientific">Hydrogeniiclostridium mannosilyticum</name>
    <dbReference type="NCBI Taxonomy" id="2764322"/>
    <lineage>
        <taxon>Bacteria</taxon>
        <taxon>Bacillati</taxon>
        <taxon>Bacillota</taxon>
        <taxon>Clostridia</taxon>
        <taxon>Eubacteriales</taxon>
        <taxon>Acutalibacteraceae</taxon>
        <taxon>Hydrogeniiclostridium</taxon>
    </lineage>
</organism>
<sequence length="74" mass="9087">MREAVKKQKLHKAVKGRWGAGFETNRTLKIKQREERKGTRKQFESFHLREWKRPDRKRRNFGKKDRKRIHVSVS</sequence>
<dbReference type="AlphaFoldDB" id="A0A328UFD7"/>
<protein>
    <submittedName>
        <fullName evidence="2">Uncharacterized protein</fullName>
    </submittedName>
</protein>
<comment type="caution">
    <text evidence="2">The sequence shown here is derived from an EMBL/GenBank/DDBJ whole genome shotgun (WGS) entry which is preliminary data.</text>
</comment>
<dbReference type="EMBL" id="QLYR01000011">
    <property type="protein sequence ID" value="RAQ22622.1"/>
    <property type="molecule type" value="Genomic_DNA"/>
</dbReference>
<evidence type="ECO:0000313" key="3">
    <source>
        <dbReference type="Proteomes" id="UP000249377"/>
    </source>
</evidence>
<dbReference type="Proteomes" id="UP000249377">
    <property type="component" value="Unassembled WGS sequence"/>
</dbReference>
<accession>A0A328UFD7</accession>
<evidence type="ECO:0000256" key="1">
    <source>
        <dbReference type="SAM" id="MobiDB-lite"/>
    </source>
</evidence>
<name>A0A328UFD7_9FIRM</name>
<keyword evidence="3" id="KW-1185">Reference proteome</keyword>
<feature type="region of interest" description="Disordered" evidence="1">
    <location>
        <begin position="55"/>
        <end position="74"/>
    </location>
</feature>
<proteinExistence type="predicted"/>
<gene>
    <name evidence="2" type="ORF">DPQ25_12640</name>
</gene>
<evidence type="ECO:0000313" key="2">
    <source>
        <dbReference type="EMBL" id="RAQ22622.1"/>
    </source>
</evidence>